<organism evidence="2 3">
    <name type="scientific">Fibrobacter intestinalis</name>
    <dbReference type="NCBI Taxonomy" id="28122"/>
    <lineage>
        <taxon>Bacteria</taxon>
        <taxon>Pseudomonadati</taxon>
        <taxon>Fibrobacterota</taxon>
        <taxon>Fibrobacteria</taxon>
        <taxon>Fibrobacterales</taxon>
        <taxon>Fibrobacteraceae</taxon>
        <taxon>Fibrobacter</taxon>
    </lineage>
</organism>
<dbReference type="PROSITE" id="PS51257">
    <property type="entry name" value="PROKAR_LIPOPROTEIN"/>
    <property type="match status" value="1"/>
</dbReference>
<feature type="domain" description="Fibrobacter succinogenes major paralogous" evidence="1">
    <location>
        <begin position="38"/>
        <end position="105"/>
    </location>
</feature>
<keyword evidence="3" id="KW-1185">Reference proteome</keyword>
<dbReference type="RefSeq" id="WP_073305873.1">
    <property type="nucleotide sequence ID" value="NZ_FRAW01000035.1"/>
</dbReference>
<dbReference type="Proteomes" id="UP000184275">
    <property type="component" value="Unassembled WGS sequence"/>
</dbReference>
<reference evidence="3" key="1">
    <citation type="submission" date="2016-11" db="EMBL/GenBank/DDBJ databases">
        <authorList>
            <person name="Varghese N."/>
            <person name="Submissions S."/>
        </authorList>
    </citation>
    <scope>NUCLEOTIDE SEQUENCE [LARGE SCALE GENOMIC DNA]</scope>
    <source>
        <strain evidence="3">UWOS</strain>
    </source>
</reference>
<gene>
    <name evidence="2" type="ORF">SAMN05720469_1354</name>
</gene>
<proteinExistence type="predicted"/>
<protein>
    <submittedName>
        <fullName evidence="2">Major paralogous domain-containing protein</fullName>
    </submittedName>
</protein>
<sequence length="173" mass="19978">MKKIVLSLMFAAILVACDDAHKCKFVEEDGTLRCPEKNYKTVSILGKNWVAENSNFFTDFSYCYGNGYKMCESFGRLYTWEASKKACPVGWRVPTKAEFLELLQYGEFEKLNVLAAGFRYYEDNYVDREKAARFWTSDEYDGTRAYMMSVEGDEILAEHFNKSIAASVRCIQE</sequence>
<evidence type="ECO:0000259" key="1">
    <source>
        <dbReference type="Pfam" id="PF09603"/>
    </source>
</evidence>
<dbReference type="AlphaFoldDB" id="A0A1M6XUZ9"/>
<dbReference type="NCBIfam" id="TIGR02145">
    <property type="entry name" value="Fib_succ_major"/>
    <property type="match status" value="1"/>
</dbReference>
<evidence type="ECO:0000313" key="3">
    <source>
        <dbReference type="Proteomes" id="UP000184275"/>
    </source>
</evidence>
<dbReference type="EMBL" id="FRAW01000035">
    <property type="protein sequence ID" value="SHL09736.1"/>
    <property type="molecule type" value="Genomic_DNA"/>
</dbReference>
<name>A0A1M6XUZ9_9BACT</name>
<accession>A0A1M6XUZ9</accession>
<evidence type="ECO:0000313" key="2">
    <source>
        <dbReference type="EMBL" id="SHL09736.1"/>
    </source>
</evidence>
<dbReference type="Pfam" id="PF09603">
    <property type="entry name" value="Fib_succ_major"/>
    <property type="match status" value="1"/>
</dbReference>
<dbReference type="InterPro" id="IPR011871">
    <property type="entry name" value="Fib_succ_major"/>
</dbReference>